<reference evidence="2" key="1">
    <citation type="submission" date="2016-06" db="EMBL/GenBank/DDBJ databases">
        <authorList>
            <person name="Varghese N."/>
            <person name="Submissions Spin"/>
        </authorList>
    </citation>
    <scope>NUCLEOTIDE SEQUENCE [LARGE SCALE GENOMIC DNA]</scope>
    <source>
        <strain evidence="2">DSM 43819</strain>
    </source>
</reference>
<dbReference type="Pfam" id="PF14486">
    <property type="entry name" value="DUF4432"/>
    <property type="match status" value="2"/>
</dbReference>
<dbReference type="InterPro" id="IPR011013">
    <property type="entry name" value="Gal_mutarotase_sf_dom"/>
</dbReference>
<dbReference type="SUPFAM" id="SSF74650">
    <property type="entry name" value="Galactose mutarotase-like"/>
    <property type="match status" value="1"/>
</dbReference>
<dbReference type="InterPro" id="IPR027839">
    <property type="entry name" value="DUF4432"/>
</dbReference>
<dbReference type="InterPro" id="IPR014718">
    <property type="entry name" value="GH-type_carb-bd"/>
</dbReference>
<dbReference type="RefSeq" id="WP_089014978.1">
    <property type="nucleotide sequence ID" value="NZ_LT607754.1"/>
</dbReference>
<dbReference type="GO" id="GO:0003824">
    <property type="term" value="F:catalytic activity"/>
    <property type="evidence" value="ECO:0007669"/>
    <property type="project" value="InterPro"/>
</dbReference>
<evidence type="ECO:0000313" key="1">
    <source>
        <dbReference type="EMBL" id="SCG74954.1"/>
    </source>
</evidence>
<accession>A0A1C5JWJ7</accession>
<dbReference type="GO" id="GO:0030246">
    <property type="term" value="F:carbohydrate binding"/>
    <property type="evidence" value="ECO:0007669"/>
    <property type="project" value="InterPro"/>
</dbReference>
<dbReference type="Proteomes" id="UP000198221">
    <property type="component" value="Chromosome I"/>
</dbReference>
<dbReference type="GO" id="GO:0005975">
    <property type="term" value="P:carbohydrate metabolic process"/>
    <property type="evidence" value="ECO:0007669"/>
    <property type="project" value="InterPro"/>
</dbReference>
<protein>
    <submittedName>
        <fullName evidence="1">Galactose mutarotase</fullName>
    </submittedName>
</protein>
<dbReference type="AlphaFoldDB" id="A0A1C5JWJ7"/>
<gene>
    <name evidence="1" type="ORF">GA0070613_5658</name>
</gene>
<dbReference type="CDD" id="cd01081">
    <property type="entry name" value="Aldose_epim"/>
    <property type="match status" value="1"/>
</dbReference>
<organism evidence="1 2">
    <name type="scientific">Micromonospora inositola</name>
    <dbReference type="NCBI Taxonomy" id="47865"/>
    <lineage>
        <taxon>Bacteria</taxon>
        <taxon>Bacillati</taxon>
        <taxon>Actinomycetota</taxon>
        <taxon>Actinomycetes</taxon>
        <taxon>Micromonosporales</taxon>
        <taxon>Micromonosporaceae</taxon>
        <taxon>Micromonospora</taxon>
    </lineage>
</organism>
<keyword evidence="2" id="KW-1185">Reference proteome</keyword>
<dbReference type="OrthoDB" id="2528227at2"/>
<proteinExistence type="predicted"/>
<dbReference type="Gene3D" id="2.70.98.10">
    <property type="match status" value="1"/>
</dbReference>
<evidence type="ECO:0000313" key="2">
    <source>
        <dbReference type="Proteomes" id="UP000198221"/>
    </source>
</evidence>
<dbReference type="EMBL" id="LT607754">
    <property type="protein sequence ID" value="SCG74954.1"/>
    <property type="molecule type" value="Genomic_DNA"/>
</dbReference>
<name>A0A1C5JWJ7_9ACTN</name>
<sequence length="333" mass="35379">MRQLDVVERRGWEIVRLGSDLLSAEVLPGKGGDVLSLQSLGTATELLWQSPWGLRARGAVTTSEHDVARLIEAYPGGWQTVFPNGGDAVTEHGVAWGMHGEAWLTPFDWTPVDGADGGCGVELRARLVRSPFDIVKRVVLDGARLSVTETITNVGGEPIEAMWSQHPAFGAPLIGPDTLIETTAGTFVVDDRRDTPSGDLALGVRATWPHVPGRGGGNVDLTRIPAPDAGVDRMGYLTDFTCGHAAIRNPGLGLAVELDWDAATLPHAWYWLEAGGGAGFPWYRSAYVLAIEPATSFPGQGIAAVRANTGTQVVFAPGETRTASVTVTVRELA</sequence>